<evidence type="ECO:0000256" key="1">
    <source>
        <dbReference type="ARBA" id="ARBA00005854"/>
    </source>
</evidence>
<name>A0A7W3IS58_9ACTN</name>
<reference evidence="5 6" key="1">
    <citation type="submission" date="2020-07" db="EMBL/GenBank/DDBJ databases">
        <title>Sequencing the genomes of 1000 actinobacteria strains.</title>
        <authorList>
            <person name="Klenk H.-P."/>
        </authorList>
    </citation>
    <scope>NUCLEOTIDE SEQUENCE [LARGE SCALE GENOMIC DNA]</scope>
    <source>
        <strain evidence="5 6">DSM 100723</strain>
    </source>
</reference>
<keyword evidence="3" id="KW-0520">NAD</keyword>
<comment type="caution">
    <text evidence="5">The sequence shown here is derived from an EMBL/GenBank/DDBJ whole genome shotgun (WGS) entry which is preliminary data.</text>
</comment>
<evidence type="ECO:0000313" key="5">
    <source>
        <dbReference type="EMBL" id="MBA8794208.1"/>
    </source>
</evidence>
<gene>
    <name evidence="5" type="ORF">FHX74_001813</name>
</gene>
<dbReference type="InterPro" id="IPR036291">
    <property type="entry name" value="NAD(P)-bd_dom_sf"/>
</dbReference>
<dbReference type="AlphaFoldDB" id="A0A7W3IS58"/>
<feature type="domain" description="D-isomer specific 2-hydroxyacid dehydrogenase NAD-binding" evidence="4">
    <location>
        <begin position="121"/>
        <end position="301"/>
    </location>
</feature>
<protein>
    <submittedName>
        <fullName evidence="5">Phosphoglycerate dehydrogenase-like enzyme</fullName>
    </submittedName>
</protein>
<accession>A0A7W3IS58</accession>
<evidence type="ECO:0000313" key="6">
    <source>
        <dbReference type="Proteomes" id="UP000523079"/>
    </source>
</evidence>
<dbReference type="PANTHER" id="PTHR42789">
    <property type="entry name" value="D-ISOMER SPECIFIC 2-HYDROXYACID DEHYDROGENASE FAMILY PROTEIN (AFU_ORTHOLOGUE AFUA_6G10090)"/>
    <property type="match status" value="1"/>
</dbReference>
<dbReference type="GO" id="GO:0051287">
    <property type="term" value="F:NAD binding"/>
    <property type="evidence" value="ECO:0007669"/>
    <property type="project" value="InterPro"/>
</dbReference>
<sequence>MSPASDRPDPEPPLVLLDTAPQPVGRIFTPDTRATFEQRFRVVDCGGDPDRFDALLPEAFAVVGQTDLPAARLERATRLRAVLNVEGNFYPNVDYPTAFARGVRVLGCGPAYAQAVAEYALGLALDLARGISREDRAFRAGRERYLGDGNADAVLLRGADVGLIGLGNLGRALLPLLAPFRPRVRVFDPWLPDAVLAEAGVEPAGLDQVLGDSRFVFVLAAVTSENSEGGRLLDAAALDRLPAGARVVFVSRAAMTDYDALLDRVEAGRFLAAVDVWPDEPVPADARARRLEGLVLSAHRAGGIPAAFAEIGELVLDDLTLLARALPPVRMQPAAPELVGRYRNRPAG</sequence>
<keyword evidence="6" id="KW-1185">Reference proteome</keyword>
<keyword evidence="2" id="KW-0560">Oxidoreductase</keyword>
<dbReference type="Pfam" id="PF02826">
    <property type="entry name" value="2-Hacid_dh_C"/>
    <property type="match status" value="1"/>
</dbReference>
<dbReference type="InterPro" id="IPR050857">
    <property type="entry name" value="D-2-hydroxyacid_DH"/>
</dbReference>
<organism evidence="5 6">
    <name type="scientific">Microlunatus kandeliicorticis</name>
    <dbReference type="NCBI Taxonomy" id="1759536"/>
    <lineage>
        <taxon>Bacteria</taxon>
        <taxon>Bacillati</taxon>
        <taxon>Actinomycetota</taxon>
        <taxon>Actinomycetes</taxon>
        <taxon>Propionibacteriales</taxon>
        <taxon>Propionibacteriaceae</taxon>
        <taxon>Microlunatus</taxon>
    </lineage>
</organism>
<dbReference type="Gene3D" id="3.40.50.720">
    <property type="entry name" value="NAD(P)-binding Rossmann-like Domain"/>
    <property type="match status" value="2"/>
</dbReference>
<dbReference type="PANTHER" id="PTHR42789:SF1">
    <property type="entry name" value="D-ISOMER SPECIFIC 2-HYDROXYACID DEHYDROGENASE FAMILY PROTEIN (AFU_ORTHOLOGUE AFUA_6G10090)"/>
    <property type="match status" value="1"/>
</dbReference>
<dbReference type="Proteomes" id="UP000523079">
    <property type="component" value="Unassembled WGS sequence"/>
</dbReference>
<dbReference type="InterPro" id="IPR006140">
    <property type="entry name" value="D-isomer_DH_NAD-bd"/>
</dbReference>
<proteinExistence type="inferred from homology"/>
<evidence type="ECO:0000256" key="2">
    <source>
        <dbReference type="ARBA" id="ARBA00023002"/>
    </source>
</evidence>
<dbReference type="SUPFAM" id="SSF52283">
    <property type="entry name" value="Formate/glycerate dehydrogenase catalytic domain-like"/>
    <property type="match status" value="1"/>
</dbReference>
<evidence type="ECO:0000256" key="3">
    <source>
        <dbReference type="ARBA" id="ARBA00023027"/>
    </source>
</evidence>
<dbReference type="SUPFAM" id="SSF51735">
    <property type="entry name" value="NAD(P)-binding Rossmann-fold domains"/>
    <property type="match status" value="1"/>
</dbReference>
<dbReference type="EMBL" id="JACGWT010000002">
    <property type="protein sequence ID" value="MBA8794208.1"/>
    <property type="molecule type" value="Genomic_DNA"/>
</dbReference>
<dbReference type="GO" id="GO:0016491">
    <property type="term" value="F:oxidoreductase activity"/>
    <property type="evidence" value="ECO:0007669"/>
    <property type="project" value="UniProtKB-KW"/>
</dbReference>
<comment type="similarity">
    <text evidence="1">Belongs to the D-isomer specific 2-hydroxyacid dehydrogenase family.</text>
</comment>
<evidence type="ECO:0000259" key="4">
    <source>
        <dbReference type="Pfam" id="PF02826"/>
    </source>
</evidence>
<dbReference type="RefSeq" id="WP_182559706.1">
    <property type="nucleotide sequence ID" value="NZ_JACGWT010000002.1"/>
</dbReference>